<gene>
    <name evidence="4" type="ORF">FCI23_49435</name>
</gene>
<comment type="caution">
    <text evidence="4">The sequence shown here is derived from an EMBL/GenBank/DDBJ whole genome shotgun (WGS) entry which is preliminary data.</text>
</comment>
<keyword evidence="5" id="KW-1185">Reference proteome</keyword>
<dbReference type="Pfam" id="PF03422">
    <property type="entry name" value="CBM_6"/>
    <property type="match status" value="1"/>
</dbReference>
<feature type="domain" description="CBM6" evidence="3">
    <location>
        <begin position="70"/>
        <end position="205"/>
    </location>
</feature>
<feature type="region of interest" description="Disordered" evidence="2">
    <location>
        <begin position="1"/>
        <end position="22"/>
    </location>
</feature>
<dbReference type="Gene3D" id="2.60.120.260">
    <property type="entry name" value="Galactose-binding domain-like"/>
    <property type="match status" value="1"/>
</dbReference>
<dbReference type="CDD" id="cd04080">
    <property type="entry name" value="CBM6_cellulase-like"/>
    <property type="match status" value="1"/>
</dbReference>
<dbReference type="PROSITE" id="PS51175">
    <property type="entry name" value="CBM6"/>
    <property type="match status" value="1"/>
</dbReference>
<evidence type="ECO:0000259" key="3">
    <source>
        <dbReference type="PROSITE" id="PS51175"/>
    </source>
</evidence>
<dbReference type="InterPro" id="IPR006584">
    <property type="entry name" value="Cellulose-bd_IV"/>
</dbReference>
<name>A0A4U0RNP4_9ACTN</name>
<evidence type="ECO:0000256" key="2">
    <source>
        <dbReference type="SAM" id="MobiDB-lite"/>
    </source>
</evidence>
<dbReference type="Proteomes" id="UP000305778">
    <property type="component" value="Unassembled WGS sequence"/>
</dbReference>
<feature type="compositionally biased region" description="Basic and acidic residues" evidence="2">
    <location>
        <begin position="10"/>
        <end position="19"/>
    </location>
</feature>
<dbReference type="SMART" id="SM00606">
    <property type="entry name" value="CBD_IV"/>
    <property type="match status" value="1"/>
</dbReference>
<dbReference type="InterPro" id="IPR005084">
    <property type="entry name" value="CBM6"/>
</dbReference>
<sequence length="209" mass="22666">MPQGSFPSDYHGRPFHDDTGPAGAQLVPGRLMCAYYDLGGEGVAFHDASDRNQGSGLLNPLDGDYLNGFRADEPVGISYTKGNGIDDHRFNTVQPDLGVLYVGWTAPGNWLRYTVDVTGPGPFTATLLYTAPQGGAVALTVDDAPVTDVVDVPSTADDADNVPWRQAHHWAQLTFPFPPVTPGRHVLTLHTVRTGLMNYAWLNIERVHI</sequence>
<organism evidence="4 5">
    <name type="scientific">Actinacidiphila oryziradicis</name>
    <dbReference type="NCBI Taxonomy" id="2571141"/>
    <lineage>
        <taxon>Bacteria</taxon>
        <taxon>Bacillati</taxon>
        <taxon>Actinomycetota</taxon>
        <taxon>Actinomycetes</taxon>
        <taxon>Kitasatosporales</taxon>
        <taxon>Streptomycetaceae</taxon>
        <taxon>Actinacidiphila</taxon>
    </lineage>
</organism>
<evidence type="ECO:0000256" key="1">
    <source>
        <dbReference type="ARBA" id="ARBA00022729"/>
    </source>
</evidence>
<dbReference type="SUPFAM" id="SSF49785">
    <property type="entry name" value="Galactose-binding domain-like"/>
    <property type="match status" value="1"/>
</dbReference>
<dbReference type="GO" id="GO:0030246">
    <property type="term" value="F:carbohydrate binding"/>
    <property type="evidence" value="ECO:0007669"/>
    <property type="project" value="InterPro"/>
</dbReference>
<dbReference type="AlphaFoldDB" id="A0A4U0RNP4"/>
<protein>
    <submittedName>
        <fullName evidence="4">Carbohydrate-binding protein</fullName>
    </submittedName>
</protein>
<evidence type="ECO:0000313" key="5">
    <source>
        <dbReference type="Proteomes" id="UP000305778"/>
    </source>
</evidence>
<evidence type="ECO:0000313" key="4">
    <source>
        <dbReference type="EMBL" id="TJZ97511.1"/>
    </source>
</evidence>
<reference evidence="4 5" key="1">
    <citation type="submission" date="2019-04" db="EMBL/GenBank/DDBJ databases">
        <title>Streptomyces oryziradicis sp. nov., a novel actinomycete isolated from rhizosphere soil of rice (Oryza sativa L.).</title>
        <authorList>
            <person name="Li C."/>
        </authorList>
    </citation>
    <scope>NUCLEOTIDE SEQUENCE [LARGE SCALE GENOMIC DNA]</scope>
    <source>
        <strain evidence="4 5">NEAU-C40</strain>
    </source>
</reference>
<keyword evidence="1" id="KW-0732">Signal</keyword>
<dbReference type="EMBL" id="SUMC01000141">
    <property type="protein sequence ID" value="TJZ97511.1"/>
    <property type="molecule type" value="Genomic_DNA"/>
</dbReference>
<dbReference type="OrthoDB" id="9806701at2"/>
<dbReference type="RefSeq" id="WP_136730535.1">
    <property type="nucleotide sequence ID" value="NZ_SUMC01000141.1"/>
</dbReference>
<dbReference type="InterPro" id="IPR008979">
    <property type="entry name" value="Galactose-bd-like_sf"/>
</dbReference>
<proteinExistence type="predicted"/>
<accession>A0A4U0RNP4</accession>